<dbReference type="Proteomes" id="UP001341820">
    <property type="component" value="Unassembled WGS sequence"/>
</dbReference>
<evidence type="ECO:0000259" key="4">
    <source>
        <dbReference type="Pfam" id="PF03241"/>
    </source>
</evidence>
<dbReference type="SUPFAM" id="SSF47203">
    <property type="entry name" value="Acyl-CoA dehydrogenase C-terminal domain-like"/>
    <property type="match status" value="1"/>
</dbReference>
<dbReference type="SUPFAM" id="SSF56645">
    <property type="entry name" value="Acyl-CoA dehydrogenase NM domain-like"/>
    <property type="match status" value="1"/>
</dbReference>
<dbReference type="InterPro" id="IPR009100">
    <property type="entry name" value="AcylCoA_DH/oxidase_NM_dom_sf"/>
</dbReference>
<organism evidence="6 7">
    <name type="scientific">Shouchella miscanthi</name>
    <dbReference type="NCBI Taxonomy" id="2598861"/>
    <lineage>
        <taxon>Bacteria</taxon>
        <taxon>Bacillati</taxon>
        <taxon>Bacillota</taxon>
        <taxon>Bacilli</taxon>
        <taxon>Bacillales</taxon>
        <taxon>Bacillaceae</taxon>
        <taxon>Shouchella</taxon>
    </lineage>
</organism>
<dbReference type="InterPro" id="IPR046373">
    <property type="entry name" value="Acyl-CoA_Oxase/DH_mid-dom_sf"/>
</dbReference>
<dbReference type="Pfam" id="PF11794">
    <property type="entry name" value="HpaB_N"/>
    <property type="match status" value="1"/>
</dbReference>
<evidence type="ECO:0000259" key="5">
    <source>
        <dbReference type="Pfam" id="PF11794"/>
    </source>
</evidence>
<dbReference type="Gene3D" id="1.10.3140.10">
    <property type="entry name" value="4-hydroxybutyryl-coa dehydratase, domain 1"/>
    <property type="match status" value="1"/>
</dbReference>
<evidence type="ECO:0000256" key="3">
    <source>
        <dbReference type="ARBA" id="ARBA00023002"/>
    </source>
</evidence>
<dbReference type="EMBL" id="JAROAS010000002">
    <property type="protein sequence ID" value="MED4126802.1"/>
    <property type="molecule type" value="Genomic_DNA"/>
</dbReference>
<feature type="domain" description="HpaB/PvcC/4-BUDH N-terminal" evidence="5">
    <location>
        <begin position="5"/>
        <end position="268"/>
    </location>
</feature>
<protein>
    <submittedName>
        <fullName evidence="6">4-hydroxyphenylacetate 3-hydroxylase N-terminal domain-containing protein</fullName>
    </submittedName>
</protein>
<dbReference type="PIRSF" id="PIRSF000331">
    <property type="entry name" value="HpaA_HpaB"/>
    <property type="match status" value="1"/>
</dbReference>
<keyword evidence="1" id="KW-0285">Flavoprotein</keyword>
<evidence type="ECO:0000313" key="6">
    <source>
        <dbReference type="EMBL" id="MED4126802.1"/>
    </source>
</evidence>
<dbReference type="Gene3D" id="2.40.110.10">
    <property type="entry name" value="Butyryl-CoA Dehydrogenase, subunit A, domain 2"/>
    <property type="match status" value="1"/>
</dbReference>
<keyword evidence="2" id="KW-0274">FAD</keyword>
<proteinExistence type="predicted"/>
<dbReference type="InterPro" id="IPR024719">
    <property type="entry name" value="HpaB/PvcC/4-BUDH_C"/>
</dbReference>
<dbReference type="InterPro" id="IPR004925">
    <property type="entry name" value="HpaB/PvcC/4-BUDH"/>
</dbReference>
<name>A0ABU6NFI8_9BACI</name>
<dbReference type="InterPro" id="IPR024674">
    <property type="entry name" value="HpaB/PvcC/4-BUDH_N"/>
</dbReference>
<dbReference type="InterPro" id="IPR036250">
    <property type="entry name" value="AcylCo_DH-like_C"/>
</dbReference>
<sequence>MGIVTGAEYLKRMACLKSNVWMDGKRIERPLTDVEPFQSVFKAKGKLYDMVHDERYASTLQGKDQKINFSYDIPRTKEDLVKRRKATQLWANETLGVLGRSPDYVNTMIAIMAGAKKFFAEADPQFGENIDAIYKRAKEVDLTFTHTFVNPSISRKPFYPDGQGKDQPIATKIIEETEEGIIVDGARLLATQGGMTDELLVIPSAAFIDSDYLFGCTIPSDTKGLTFINRPPYKKESTFDSPLSSQFEEGDAIVVFDHVLVPWNRVFLYRNEWLMNDLFMKTGMESFLLYQAVNRQIVKTEWLLGIAQALVTMLDIERHQHIQGKLGEMIIALEAMVGFVYSSEAQAEVNDFGIMVPKLETLKACASYYQTTYPRLIEIIQLLGASHFIAAPSEKDFASSIAPYLERFIKGEYVSAYDKFQLIQLARDMTMTEFGTRQLLYERYFYGDPVRVLSSLNGLYSKKKEELQMRISDFFEREK</sequence>
<gene>
    <name evidence="6" type="ORF">P5F74_01505</name>
</gene>
<feature type="domain" description="HpaB/PvcC/4-BUDH C-terminal" evidence="4">
    <location>
        <begin position="276"/>
        <end position="466"/>
    </location>
</feature>
<dbReference type="Pfam" id="PF03241">
    <property type="entry name" value="HpaB"/>
    <property type="match status" value="1"/>
</dbReference>
<dbReference type="RefSeq" id="WP_328236084.1">
    <property type="nucleotide sequence ID" value="NZ_JAROAS010000002.1"/>
</dbReference>
<evidence type="ECO:0000313" key="7">
    <source>
        <dbReference type="Proteomes" id="UP001341820"/>
    </source>
</evidence>
<accession>A0ABU6NFI8</accession>
<evidence type="ECO:0000256" key="1">
    <source>
        <dbReference type="ARBA" id="ARBA00022630"/>
    </source>
</evidence>
<evidence type="ECO:0000256" key="2">
    <source>
        <dbReference type="ARBA" id="ARBA00022827"/>
    </source>
</evidence>
<keyword evidence="3" id="KW-0560">Oxidoreductase</keyword>
<reference evidence="6 7" key="1">
    <citation type="submission" date="2023-03" db="EMBL/GenBank/DDBJ databases">
        <title>Bacillus Genome Sequencing.</title>
        <authorList>
            <person name="Dunlap C."/>
        </authorList>
    </citation>
    <scope>NUCLEOTIDE SEQUENCE [LARGE SCALE GENOMIC DNA]</scope>
    <source>
        <strain evidence="6 7">B-4107</strain>
    </source>
</reference>
<dbReference type="PANTHER" id="PTHR36117:SF3">
    <property type="entry name" value="4-HYDROXYPHENYLACETATE 3-MONOOXYGENASE-RELATED"/>
    <property type="match status" value="1"/>
</dbReference>
<keyword evidence="7" id="KW-1185">Reference proteome</keyword>
<comment type="caution">
    <text evidence="6">The sequence shown here is derived from an EMBL/GenBank/DDBJ whole genome shotgun (WGS) entry which is preliminary data.</text>
</comment>
<dbReference type="PANTHER" id="PTHR36117">
    <property type="entry name" value="4-HYDROXYPHENYLACETATE 3-MONOOXYGENASE-RELATED"/>
    <property type="match status" value="1"/>
</dbReference>
<dbReference type="Gene3D" id="1.20.140.10">
    <property type="entry name" value="Butyryl-CoA Dehydrogenase, subunit A, domain 3"/>
    <property type="match status" value="1"/>
</dbReference>